<dbReference type="AlphaFoldDB" id="A0A9P4N982"/>
<protein>
    <submittedName>
        <fullName evidence="1">Uncharacterized protein</fullName>
    </submittedName>
</protein>
<dbReference type="Proteomes" id="UP000800093">
    <property type="component" value="Unassembled WGS sequence"/>
</dbReference>
<accession>A0A9P4N982</accession>
<evidence type="ECO:0000313" key="2">
    <source>
        <dbReference type="Proteomes" id="UP000800093"/>
    </source>
</evidence>
<organism evidence="1 2">
    <name type="scientific">Lojkania enalia</name>
    <dbReference type="NCBI Taxonomy" id="147567"/>
    <lineage>
        <taxon>Eukaryota</taxon>
        <taxon>Fungi</taxon>
        <taxon>Dikarya</taxon>
        <taxon>Ascomycota</taxon>
        <taxon>Pezizomycotina</taxon>
        <taxon>Dothideomycetes</taxon>
        <taxon>Pleosporomycetidae</taxon>
        <taxon>Pleosporales</taxon>
        <taxon>Pleosporales incertae sedis</taxon>
        <taxon>Lojkania</taxon>
    </lineage>
</organism>
<comment type="caution">
    <text evidence="1">The sequence shown here is derived from an EMBL/GenBank/DDBJ whole genome shotgun (WGS) entry which is preliminary data.</text>
</comment>
<gene>
    <name evidence="1" type="ORF">CC78DRAFT_575657</name>
</gene>
<sequence>MPSSNRINQKIATHYFMKSSTKVVAASKWNAKTSWNLQQFPLAAIPIDYINNWKLLPETIHLIDGALQSQSKNKKPKSMIESGGIPGFLQALEETLPSLERELDFDFTSLTRACNSLFQRVNNEISDLDPEERAASNDQWNLRMHRGYGITTRILCEPDKVTTIKSLRVMDRIALIASSILNEYIGAEATGVP</sequence>
<keyword evidence="2" id="KW-1185">Reference proteome</keyword>
<name>A0A9P4N982_9PLEO</name>
<proteinExistence type="predicted"/>
<reference evidence="2" key="1">
    <citation type="journal article" date="2020" name="Stud. Mycol.">
        <title>101 Dothideomycetes genomes: A test case for predicting lifestyles and emergence of pathogens.</title>
        <authorList>
            <person name="Haridas S."/>
            <person name="Albert R."/>
            <person name="Binder M."/>
            <person name="Bloem J."/>
            <person name="LaButti K."/>
            <person name="Salamov A."/>
            <person name="Andreopoulos B."/>
            <person name="Baker S."/>
            <person name="Barry K."/>
            <person name="Bills G."/>
            <person name="Bluhm B."/>
            <person name="Cannon C."/>
            <person name="Castanera R."/>
            <person name="Culley D."/>
            <person name="Daum C."/>
            <person name="Ezra D."/>
            <person name="Gonzalez J."/>
            <person name="Henrissat B."/>
            <person name="Kuo A."/>
            <person name="Liang C."/>
            <person name="Lipzen A."/>
            <person name="Lutzoni F."/>
            <person name="Magnuson J."/>
            <person name="Mondo S."/>
            <person name="Nolan M."/>
            <person name="Ohm R."/>
            <person name="Pangilinan J."/>
            <person name="Park H.-J."/>
            <person name="Ramirez L."/>
            <person name="Alfaro M."/>
            <person name="Sun H."/>
            <person name="Tritt A."/>
            <person name="Yoshinaga Y."/>
            <person name="Zwiers L.-H."/>
            <person name="Turgeon B."/>
            <person name="Goodwin S."/>
            <person name="Spatafora J."/>
            <person name="Crous P."/>
            <person name="Grigoriev I."/>
        </authorList>
    </citation>
    <scope>NUCLEOTIDE SEQUENCE [LARGE SCALE GENOMIC DNA]</scope>
    <source>
        <strain evidence="2">CBS 304.66</strain>
    </source>
</reference>
<evidence type="ECO:0000313" key="1">
    <source>
        <dbReference type="EMBL" id="KAF2268676.1"/>
    </source>
</evidence>
<dbReference type="EMBL" id="ML986585">
    <property type="protein sequence ID" value="KAF2268676.1"/>
    <property type="molecule type" value="Genomic_DNA"/>
</dbReference>